<dbReference type="GO" id="GO:0015221">
    <property type="term" value="F:lipopolysaccharide transmembrane transporter activity"/>
    <property type="evidence" value="ECO:0007669"/>
    <property type="project" value="InterPro"/>
</dbReference>
<evidence type="ECO:0000313" key="8">
    <source>
        <dbReference type="Proteomes" id="UP000255108"/>
    </source>
</evidence>
<reference evidence="6 8" key="1">
    <citation type="submission" date="2018-06" db="EMBL/GenBank/DDBJ databases">
        <authorList>
            <consortium name="Pathogen Informatics"/>
            <person name="Doyle S."/>
        </authorList>
    </citation>
    <scope>NUCLEOTIDE SEQUENCE [LARGE SCALE GENOMIC DNA]</scope>
    <source>
        <strain evidence="6 8">NCTC11159</strain>
    </source>
</reference>
<keyword evidence="3" id="KW-0812">Transmembrane</keyword>
<dbReference type="EMBL" id="SMBT01000007">
    <property type="protein sequence ID" value="TCU85556.1"/>
    <property type="molecule type" value="Genomic_DNA"/>
</dbReference>
<dbReference type="PANTHER" id="PTHR37481:SF1">
    <property type="entry name" value="LIPOPOLYSACCHARIDE EXPORT SYSTEM PROTEIN LPTC"/>
    <property type="match status" value="1"/>
</dbReference>
<protein>
    <submittedName>
        <fullName evidence="7">LPS export ABC transporter protein LptC</fullName>
    </submittedName>
    <submittedName>
        <fullName evidence="6">Uncharacterized protein conserved in bacteria</fullName>
    </submittedName>
</protein>
<proteinExistence type="predicted"/>
<dbReference type="OrthoDB" id="8589410at2"/>
<keyword evidence="2" id="KW-0997">Cell inner membrane</keyword>
<organism evidence="6 8">
    <name type="scientific">Iodobacter fluviatilis</name>
    <dbReference type="NCBI Taxonomy" id="537"/>
    <lineage>
        <taxon>Bacteria</taxon>
        <taxon>Pseudomonadati</taxon>
        <taxon>Pseudomonadota</taxon>
        <taxon>Betaproteobacteria</taxon>
        <taxon>Neisseriales</taxon>
        <taxon>Chitinibacteraceae</taxon>
        <taxon>Iodobacter</taxon>
    </lineage>
</organism>
<keyword evidence="5" id="KW-0472">Membrane</keyword>
<dbReference type="GO" id="GO:0030288">
    <property type="term" value="C:outer membrane-bounded periplasmic space"/>
    <property type="evidence" value="ECO:0007669"/>
    <property type="project" value="TreeGrafter"/>
</dbReference>
<dbReference type="InterPro" id="IPR052363">
    <property type="entry name" value="LPS_export_LptC"/>
</dbReference>
<dbReference type="PANTHER" id="PTHR37481">
    <property type="entry name" value="LIPOPOLYSACCHARIDE EXPORT SYSTEM PROTEIN LPTC"/>
    <property type="match status" value="1"/>
</dbReference>
<dbReference type="InterPro" id="IPR026265">
    <property type="entry name" value="LptC"/>
</dbReference>
<dbReference type="RefSeq" id="WP_115228723.1">
    <property type="nucleotide sequence ID" value="NZ_CAWOLO010000007.1"/>
</dbReference>
<keyword evidence="9" id="KW-1185">Reference proteome</keyword>
<evidence type="ECO:0000256" key="2">
    <source>
        <dbReference type="ARBA" id="ARBA00022519"/>
    </source>
</evidence>
<keyword evidence="1" id="KW-1003">Cell membrane</keyword>
<dbReference type="EMBL" id="UGHR01000003">
    <property type="protein sequence ID" value="STR44996.1"/>
    <property type="molecule type" value="Genomic_DNA"/>
</dbReference>
<dbReference type="GO" id="GO:0017089">
    <property type="term" value="F:glycolipid transfer activity"/>
    <property type="evidence" value="ECO:0007669"/>
    <property type="project" value="TreeGrafter"/>
</dbReference>
<evidence type="ECO:0000256" key="4">
    <source>
        <dbReference type="ARBA" id="ARBA00022989"/>
    </source>
</evidence>
<accession>A0A377SXF0</accession>
<dbReference type="Proteomes" id="UP000295794">
    <property type="component" value="Unassembled WGS sequence"/>
</dbReference>
<dbReference type="GO" id="GO:0005886">
    <property type="term" value="C:plasma membrane"/>
    <property type="evidence" value="ECO:0007669"/>
    <property type="project" value="InterPro"/>
</dbReference>
<dbReference type="Gene3D" id="2.60.450.10">
    <property type="entry name" value="Lipopolysaccharide (LPS) transport protein A like domain"/>
    <property type="match status" value="1"/>
</dbReference>
<evidence type="ECO:0000313" key="9">
    <source>
        <dbReference type="Proteomes" id="UP000295794"/>
    </source>
</evidence>
<evidence type="ECO:0000256" key="1">
    <source>
        <dbReference type="ARBA" id="ARBA00022475"/>
    </source>
</evidence>
<reference evidence="7 9" key="2">
    <citation type="submission" date="2019-03" db="EMBL/GenBank/DDBJ databases">
        <title>Genomic Encyclopedia of Type Strains, Phase IV (KMG-IV): sequencing the most valuable type-strain genomes for metagenomic binning, comparative biology and taxonomic classification.</title>
        <authorList>
            <person name="Goeker M."/>
        </authorList>
    </citation>
    <scope>NUCLEOTIDE SEQUENCE [LARGE SCALE GENOMIC DNA]</scope>
    <source>
        <strain evidence="7 9">DSM 3764</strain>
    </source>
</reference>
<sequence>MAVPGTTRLLPLALVVLLGSLTWLLDRAASMPGSTVAINSDQPDMLVDKATAVRFGENGQPLSLLTATHVSHLPAGDITWLEKPQLRYTAPDQPQLDVHGERAKSVNQGSDVWFPGAVTMVRAASGTQAELTINGRDMHVLPQAGLASSEAPAIAKMGTYVIESVGFIADSKAETLELKSKVRMSYEPIRTR</sequence>
<gene>
    <name evidence="7" type="ORF">EV682_10766</name>
    <name evidence="6" type="ORF">NCTC11159_03542</name>
</gene>
<evidence type="ECO:0000256" key="3">
    <source>
        <dbReference type="ARBA" id="ARBA00022692"/>
    </source>
</evidence>
<evidence type="ECO:0000313" key="7">
    <source>
        <dbReference type="EMBL" id="TCU85556.1"/>
    </source>
</evidence>
<evidence type="ECO:0000313" key="6">
    <source>
        <dbReference type="EMBL" id="STR44996.1"/>
    </source>
</evidence>
<keyword evidence="4" id="KW-1133">Transmembrane helix</keyword>
<dbReference type="Proteomes" id="UP000255108">
    <property type="component" value="Unassembled WGS sequence"/>
</dbReference>
<dbReference type="AlphaFoldDB" id="A0A377SXF0"/>
<evidence type="ECO:0000256" key="5">
    <source>
        <dbReference type="ARBA" id="ARBA00023136"/>
    </source>
</evidence>
<dbReference type="NCBIfam" id="TIGR04409">
    <property type="entry name" value="LptC_YrbK"/>
    <property type="match status" value="1"/>
</dbReference>
<name>A0A377SXF0_9NEIS</name>
<dbReference type="InterPro" id="IPR010664">
    <property type="entry name" value="LipoPS_assembly_LptC-rel"/>
</dbReference>
<dbReference type="Pfam" id="PF06835">
    <property type="entry name" value="LptC"/>
    <property type="match status" value="1"/>
</dbReference>